<evidence type="ECO:0000256" key="2">
    <source>
        <dbReference type="SAM" id="MobiDB-lite"/>
    </source>
</evidence>
<evidence type="ECO:0000313" key="3">
    <source>
        <dbReference type="EMBL" id="STX50330.1"/>
    </source>
</evidence>
<feature type="coiled-coil region" evidence="1">
    <location>
        <begin position="134"/>
        <end position="182"/>
    </location>
</feature>
<name>A0A378JJH2_9GAMM</name>
<feature type="compositionally biased region" description="Basic and acidic residues" evidence="2">
    <location>
        <begin position="261"/>
        <end position="270"/>
    </location>
</feature>
<gene>
    <name evidence="3" type="ORF">NCTC13316_00406</name>
</gene>
<evidence type="ECO:0000256" key="1">
    <source>
        <dbReference type="SAM" id="Coils"/>
    </source>
</evidence>
<sequence>MPLSPTFIKLFSELNIDYQQKGKGGLLSYGKDSHFDNIKANIESIITAIAYGDKDGGSFDDMSLISVLAITATRCSTTDPIFANLVSSLIDKYYKSNNYNSYLTEQGMLIKVNPEARYSINALTELQRAFGNIQNAHQSEKTMLLDQIQDLQKEKNVLKDQNNHLREQVAKLESSKKQWEKLSSAIPIIEKIKGDLASLNSLIEPTSLTIDISSLQEMKREAPYSVANTSSLPTANDTLEFNSSAAKIIESLIPPPPEPPEPFKTKEDNTKLTTSKDTSEPKKSSKFTSGVTFQTELANALKKREENKKNQQHISPDQEKKNTPVI</sequence>
<organism evidence="3 4">
    <name type="scientific">Legionella busanensis</name>
    <dbReference type="NCBI Taxonomy" id="190655"/>
    <lineage>
        <taxon>Bacteria</taxon>
        <taxon>Pseudomonadati</taxon>
        <taxon>Pseudomonadota</taxon>
        <taxon>Gammaproteobacteria</taxon>
        <taxon>Legionellales</taxon>
        <taxon>Legionellaceae</taxon>
        <taxon>Legionella</taxon>
    </lineage>
</organism>
<dbReference type="OrthoDB" id="5647122at2"/>
<dbReference type="EMBL" id="UGOD01000001">
    <property type="protein sequence ID" value="STX50330.1"/>
    <property type="molecule type" value="Genomic_DNA"/>
</dbReference>
<keyword evidence="1" id="KW-0175">Coiled coil</keyword>
<proteinExistence type="predicted"/>
<keyword evidence="4" id="KW-1185">Reference proteome</keyword>
<feature type="region of interest" description="Disordered" evidence="2">
    <location>
        <begin position="251"/>
        <end position="326"/>
    </location>
</feature>
<evidence type="ECO:0000313" key="4">
    <source>
        <dbReference type="Proteomes" id="UP000254794"/>
    </source>
</evidence>
<dbReference type="AlphaFoldDB" id="A0A378JJH2"/>
<feature type="compositionally biased region" description="Basic and acidic residues" evidence="2">
    <location>
        <begin position="316"/>
        <end position="326"/>
    </location>
</feature>
<protein>
    <submittedName>
        <fullName evidence="3">VipA</fullName>
    </submittedName>
</protein>
<dbReference type="Proteomes" id="UP000254794">
    <property type="component" value="Unassembled WGS sequence"/>
</dbReference>
<dbReference type="RefSeq" id="WP_115330046.1">
    <property type="nucleotide sequence ID" value="NZ_CAAAHP010000009.1"/>
</dbReference>
<reference evidence="3 4" key="1">
    <citation type="submission" date="2018-06" db="EMBL/GenBank/DDBJ databases">
        <authorList>
            <consortium name="Pathogen Informatics"/>
            <person name="Doyle S."/>
        </authorList>
    </citation>
    <scope>NUCLEOTIDE SEQUENCE [LARGE SCALE GENOMIC DNA]</scope>
    <source>
        <strain evidence="3 4">NCTC13316</strain>
    </source>
</reference>
<accession>A0A378JJH2</accession>
<feature type="compositionally biased region" description="Polar residues" evidence="2">
    <location>
        <begin position="286"/>
        <end position="297"/>
    </location>
</feature>